<sequence>MKITLKAARVNAGLTQKQAAAEIGVAKETISSWERKKSYPSTGMLQKIEAAYHIPYDDIIFLSPNNALSVTA</sequence>
<evidence type="ECO:0000256" key="1">
    <source>
        <dbReference type="ARBA" id="ARBA00023125"/>
    </source>
</evidence>
<protein>
    <submittedName>
        <fullName evidence="3">Helix-turn-helix transcriptional regulator</fullName>
    </submittedName>
</protein>
<gene>
    <name evidence="3" type="ORF">H6X83_04210</name>
</gene>
<dbReference type="AlphaFoldDB" id="A0A7G9WJI3"/>
<feature type="domain" description="HTH cro/C1-type" evidence="2">
    <location>
        <begin position="5"/>
        <end position="59"/>
    </location>
</feature>
<name>A0A7G9WJI3_9FIRM</name>
<dbReference type="EMBL" id="CP060696">
    <property type="protein sequence ID" value="QNO18845.1"/>
    <property type="molecule type" value="Genomic_DNA"/>
</dbReference>
<dbReference type="PANTHER" id="PTHR46558">
    <property type="entry name" value="TRACRIPTIONAL REGULATORY PROTEIN-RELATED-RELATED"/>
    <property type="match status" value="1"/>
</dbReference>
<evidence type="ECO:0000259" key="2">
    <source>
        <dbReference type="PROSITE" id="PS50943"/>
    </source>
</evidence>
<dbReference type="InterPro" id="IPR001387">
    <property type="entry name" value="Cro/C1-type_HTH"/>
</dbReference>
<dbReference type="InterPro" id="IPR010982">
    <property type="entry name" value="Lambda_DNA-bd_dom_sf"/>
</dbReference>
<dbReference type="SUPFAM" id="SSF47413">
    <property type="entry name" value="lambda repressor-like DNA-binding domains"/>
    <property type="match status" value="1"/>
</dbReference>
<dbReference type="Gene3D" id="1.10.260.40">
    <property type="entry name" value="lambda repressor-like DNA-binding domains"/>
    <property type="match status" value="1"/>
</dbReference>
<dbReference type="SMART" id="SM00530">
    <property type="entry name" value="HTH_XRE"/>
    <property type="match status" value="1"/>
</dbReference>
<dbReference type="Proteomes" id="UP000516046">
    <property type="component" value="Chromosome"/>
</dbReference>
<reference evidence="3 4" key="1">
    <citation type="submission" date="2020-08" db="EMBL/GenBank/DDBJ databases">
        <authorList>
            <person name="Ren C."/>
            <person name="Gu Y."/>
            <person name="Xu Y."/>
        </authorList>
    </citation>
    <scope>NUCLEOTIDE SEQUENCE [LARGE SCALE GENOMIC DNA]</scope>
    <source>
        <strain evidence="3 4">LBM18003</strain>
    </source>
</reference>
<dbReference type="CDD" id="cd00093">
    <property type="entry name" value="HTH_XRE"/>
    <property type="match status" value="1"/>
</dbReference>
<dbReference type="RefSeq" id="WP_212507914.1">
    <property type="nucleotide sequence ID" value="NZ_CP060696.1"/>
</dbReference>
<dbReference type="KEGG" id="caml:H6X83_04210"/>
<accession>A0A7G9WJI3</accession>
<proteinExistence type="predicted"/>
<dbReference type="PANTHER" id="PTHR46558:SF11">
    <property type="entry name" value="HTH-TYPE TRANSCRIPTIONAL REGULATOR XRE"/>
    <property type="match status" value="1"/>
</dbReference>
<keyword evidence="1" id="KW-0238">DNA-binding</keyword>
<organism evidence="3 4">
    <name type="scientific">Caproicibacterium amylolyticum</name>
    <dbReference type="NCBI Taxonomy" id="2766537"/>
    <lineage>
        <taxon>Bacteria</taxon>
        <taxon>Bacillati</taxon>
        <taxon>Bacillota</taxon>
        <taxon>Clostridia</taxon>
        <taxon>Eubacteriales</taxon>
        <taxon>Oscillospiraceae</taxon>
        <taxon>Caproicibacterium</taxon>
    </lineage>
</organism>
<dbReference type="GO" id="GO:0003677">
    <property type="term" value="F:DNA binding"/>
    <property type="evidence" value="ECO:0007669"/>
    <property type="project" value="UniProtKB-KW"/>
</dbReference>
<keyword evidence="4" id="KW-1185">Reference proteome</keyword>
<dbReference type="PROSITE" id="PS50943">
    <property type="entry name" value="HTH_CROC1"/>
    <property type="match status" value="1"/>
</dbReference>
<evidence type="ECO:0000313" key="4">
    <source>
        <dbReference type="Proteomes" id="UP000516046"/>
    </source>
</evidence>
<dbReference type="Pfam" id="PF01381">
    <property type="entry name" value="HTH_3"/>
    <property type="match status" value="1"/>
</dbReference>
<evidence type="ECO:0000313" key="3">
    <source>
        <dbReference type="EMBL" id="QNO18845.1"/>
    </source>
</evidence>